<protein>
    <recommendedName>
        <fullName evidence="3">L-tyrosine 3-hydroxylase</fullName>
    </recommendedName>
</protein>
<evidence type="ECO:0000313" key="2">
    <source>
        <dbReference type="Proteomes" id="UP000187486"/>
    </source>
</evidence>
<comment type="caution">
    <text evidence="1">The sequence shown here is derived from an EMBL/GenBank/DDBJ whole genome shotgun (WGS) entry which is preliminary data.</text>
</comment>
<sequence>MTAPAPFAELPAAPAWDYGGLSYGLEPLTLPVAGLPLPRHSAGQLGRAAPRVPSAWPSAISRRIRAINSGGVATEHLARSEDPAELFGFRWITGHQVSFVLWVLMAQALDDHAGGRIAPEELAETLPLYVRGYCAMLLYSGSCPTAVYEEVIRPSMRRQHPGFSGSWAPDFRPVRQVFRGRDGLPDLLPDGRPLAEALELHRHVHESVAARLVPGGVSLLRQSPTRHRNTRLLNLIYDNYFFTLRAPVSWPEVLTQLSRRLVAIAQDLTVNGIDGGFPHEEAPGPWQDAVAGCQARLEETLAQIAIHAPAQIQARLQATPAERTA</sequence>
<evidence type="ECO:0000313" key="1">
    <source>
        <dbReference type="EMBL" id="OLZ50098.1"/>
    </source>
</evidence>
<dbReference type="AlphaFoldDB" id="A0A1R0KR38"/>
<organism evidence="1 2">
    <name type="scientific">Amycolatopsis coloradensis</name>
    <dbReference type="NCBI Taxonomy" id="76021"/>
    <lineage>
        <taxon>Bacteria</taxon>
        <taxon>Bacillati</taxon>
        <taxon>Actinomycetota</taxon>
        <taxon>Actinomycetes</taxon>
        <taxon>Pseudonocardiales</taxon>
        <taxon>Pseudonocardiaceae</taxon>
        <taxon>Amycolatopsis</taxon>
    </lineage>
</organism>
<dbReference type="OrthoDB" id="3687546at2"/>
<accession>A0A1R0KR38</accession>
<dbReference type="EMBL" id="MQUQ01000011">
    <property type="protein sequence ID" value="OLZ50098.1"/>
    <property type="molecule type" value="Genomic_DNA"/>
</dbReference>
<dbReference type="STRING" id="76021.BS329_20990"/>
<proteinExistence type="predicted"/>
<dbReference type="Proteomes" id="UP000187486">
    <property type="component" value="Unassembled WGS sequence"/>
</dbReference>
<name>A0A1R0KR38_9PSEU</name>
<keyword evidence="2" id="KW-1185">Reference proteome</keyword>
<evidence type="ECO:0008006" key="3">
    <source>
        <dbReference type="Google" id="ProtNLM"/>
    </source>
</evidence>
<dbReference type="RefSeq" id="WP_076162952.1">
    <property type="nucleotide sequence ID" value="NZ_JBEZVB010000040.1"/>
</dbReference>
<gene>
    <name evidence="1" type="ORF">BS329_20990</name>
</gene>
<reference evidence="1 2" key="1">
    <citation type="submission" date="2016-01" db="EMBL/GenBank/DDBJ databases">
        <title>Amycolatopsis coloradensis genome sequencing and assembly.</title>
        <authorList>
            <person name="Mayilraj S."/>
        </authorList>
    </citation>
    <scope>NUCLEOTIDE SEQUENCE [LARGE SCALE GENOMIC DNA]</scope>
    <source>
        <strain evidence="1 2">DSM 44225</strain>
    </source>
</reference>